<dbReference type="GO" id="GO:0005634">
    <property type="term" value="C:nucleus"/>
    <property type="evidence" value="ECO:0007669"/>
    <property type="project" value="UniProtKB-SubCell"/>
</dbReference>
<gene>
    <name evidence="6" type="ORF">MKW94_018186</name>
</gene>
<dbReference type="AlphaFoldDB" id="A0AA41VYB9"/>
<dbReference type="GO" id="GO:0005694">
    <property type="term" value="C:chromosome"/>
    <property type="evidence" value="ECO:0007669"/>
    <property type="project" value="UniProtKB-SubCell"/>
</dbReference>
<dbReference type="PANTHER" id="PTHR46267">
    <property type="entry name" value="SINGLE MYB HISTONE 4"/>
    <property type="match status" value="1"/>
</dbReference>
<evidence type="ECO:0000256" key="3">
    <source>
        <dbReference type="ARBA" id="ARBA00022454"/>
    </source>
</evidence>
<dbReference type="Gene3D" id="1.10.10.10">
    <property type="entry name" value="Winged helix-like DNA-binding domain superfamily/Winged helix DNA-binding domain"/>
    <property type="match status" value="1"/>
</dbReference>
<sequence length="83" mass="9276">MILEALSNIKNPNGAESAADNGAIDDFIEQKHEVPANSRRLSSSKLRWLVTQDELKKVDFILHDVSSFKYLNMPVVSLAFTSL</sequence>
<evidence type="ECO:0000313" key="7">
    <source>
        <dbReference type="Proteomes" id="UP001177140"/>
    </source>
</evidence>
<evidence type="ECO:0000256" key="1">
    <source>
        <dbReference type="ARBA" id="ARBA00004123"/>
    </source>
</evidence>
<dbReference type="EMBL" id="JAJJMA010316483">
    <property type="protein sequence ID" value="MCL7049480.1"/>
    <property type="molecule type" value="Genomic_DNA"/>
</dbReference>
<protein>
    <submittedName>
        <fullName evidence="6">Uncharacterized protein</fullName>
    </submittedName>
</protein>
<evidence type="ECO:0000256" key="2">
    <source>
        <dbReference type="ARBA" id="ARBA00004286"/>
    </source>
</evidence>
<evidence type="ECO:0000256" key="4">
    <source>
        <dbReference type="ARBA" id="ARBA00023125"/>
    </source>
</evidence>
<dbReference type="GO" id="GO:0003691">
    <property type="term" value="F:double-stranded telomeric DNA binding"/>
    <property type="evidence" value="ECO:0007669"/>
    <property type="project" value="InterPro"/>
</dbReference>
<dbReference type="Proteomes" id="UP001177140">
    <property type="component" value="Unassembled WGS sequence"/>
</dbReference>
<comment type="subcellular location">
    <subcellularLocation>
        <location evidence="2">Chromosome</location>
    </subcellularLocation>
    <subcellularLocation>
        <location evidence="1">Nucleus</location>
    </subcellularLocation>
</comment>
<accession>A0AA41VYB9</accession>
<keyword evidence="5" id="KW-0539">Nucleus</keyword>
<name>A0AA41VYB9_PAPNU</name>
<keyword evidence="7" id="KW-1185">Reference proteome</keyword>
<evidence type="ECO:0000256" key="5">
    <source>
        <dbReference type="ARBA" id="ARBA00023242"/>
    </source>
</evidence>
<keyword evidence="3" id="KW-0158">Chromosome</keyword>
<evidence type="ECO:0000313" key="6">
    <source>
        <dbReference type="EMBL" id="MCL7049480.1"/>
    </source>
</evidence>
<keyword evidence="4" id="KW-0238">DNA-binding</keyword>
<dbReference type="PANTHER" id="PTHR46267:SF15">
    <property type="entry name" value="WINGED HELIX-TURN-HELIX TRANSCRIPTION REPRESSOR DNA-BINDING PROTEIN-RELATED"/>
    <property type="match status" value="1"/>
</dbReference>
<comment type="caution">
    <text evidence="6">The sequence shown here is derived from an EMBL/GenBank/DDBJ whole genome shotgun (WGS) entry which is preliminary data.</text>
</comment>
<dbReference type="InterPro" id="IPR044597">
    <property type="entry name" value="SMH1-6"/>
</dbReference>
<organism evidence="6 7">
    <name type="scientific">Papaver nudicaule</name>
    <name type="common">Iceland poppy</name>
    <dbReference type="NCBI Taxonomy" id="74823"/>
    <lineage>
        <taxon>Eukaryota</taxon>
        <taxon>Viridiplantae</taxon>
        <taxon>Streptophyta</taxon>
        <taxon>Embryophyta</taxon>
        <taxon>Tracheophyta</taxon>
        <taxon>Spermatophyta</taxon>
        <taxon>Magnoliopsida</taxon>
        <taxon>Ranunculales</taxon>
        <taxon>Papaveraceae</taxon>
        <taxon>Papaveroideae</taxon>
        <taxon>Papaver</taxon>
    </lineage>
</organism>
<reference evidence="6" key="1">
    <citation type="submission" date="2022-03" db="EMBL/GenBank/DDBJ databases">
        <title>A functionally conserved STORR gene fusion in Papaver species that diverged 16.8 million years ago.</title>
        <authorList>
            <person name="Catania T."/>
        </authorList>
    </citation>
    <scope>NUCLEOTIDE SEQUENCE</scope>
    <source>
        <strain evidence="6">S-191538</strain>
    </source>
</reference>
<dbReference type="InterPro" id="IPR036388">
    <property type="entry name" value="WH-like_DNA-bd_sf"/>
</dbReference>
<proteinExistence type="predicted"/>